<reference evidence="5" key="1">
    <citation type="submission" date="2015-09" db="EMBL/GenBank/DDBJ databases">
        <title>Complete genome of Arthrobacter alpinus strain R3.8.</title>
        <authorList>
            <person name="See-Too W.S."/>
            <person name="Chan K.G."/>
        </authorList>
    </citation>
    <scope>NUCLEOTIDE SEQUENCE [LARGE SCALE GENOMIC DNA]</scope>
    <source>
        <strain evidence="5">R3.8</strain>
    </source>
</reference>
<dbReference type="EMBL" id="CP012677">
    <property type="protein sequence ID" value="ALE93373.1"/>
    <property type="molecule type" value="Genomic_DNA"/>
</dbReference>
<dbReference type="InterPro" id="IPR000182">
    <property type="entry name" value="GNAT_dom"/>
</dbReference>
<dbReference type="PROSITE" id="PS51186">
    <property type="entry name" value="GNAT"/>
    <property type="match status" value="1"/>
</dbReference>
<gene>
    <name evidence="4" type="ORF">AOC05_15330</name>
</gene>
<dbReference type="PATRIC" id="fig|656366.3.peg.3310"/>
<dbReference type="PANTHER" id="PTHR43420">
    <property type="entry name" value="ACETYLTRANSFERASE"/>
    <property type="match status" value="1"/>
</dbReference>
<dbReference type="AlphaFoldDB" id="A0A0M4QYE4"/>
<dbReference type="OrthoDB" id="3381976at2"/>
<dbReference type="GO" id="GO:0016747">
    <property type="term" value="F:acyltransferase activity, transferring groups other than amino-acyl groups"/>
    <property type="evidence" value="ECO:0007669"/>
    <property type="project" value="InterPro"/>
</dbReference>
<keyword evidence="5" id="KW-1185">Reference proteome</keyword>
<evidence type="ECO:0000259" key="3">
    <source>
        <dbReference type="PROSITE" id="PS51186"/>
    </source>
</evidence>
<dbReference type="CDD" id="cd04301">
    <property type="entry name" value="NAT_SF"/>
    <property type="match status" value="1"/>
</dbReference>
<sequence length="155" mass="17099">MTLSLRPMTAEQLQDWLLWCLEDYAQDRMRSGESAELARANSAADNAKYFPDGEPAEGHLVNELVADGEVVGFLWIGPESTARDGAWWVWDIGVHSQHRGQGFGRAAMLLAEAEAKRRGGKELGLHVFGFNTVARTLYDSLGYLPTSITMAKTLS</sequence>
<dbReference type="KEGG" id="aaq:AOC05_15330"/>
<dbReference type="RefSeq" id="WP_062008079.1">
    <property type="nucleotide sequence ID" value="NZ_CP012677.1"/>
</dbReference>
<evidence type="ECO:0000313" key="4">
    <source>
        <dbReference type="EMBL" id="ALE93373.1"/>
    </source>
</evidence>
<dbReference type="Proteomes" id="UP000062833">
    <property type="component" value="Chromosome"/>
</dbReference>
<organism evidence="4 5">
    <name type="scientific">Arthrobacter alpinus</name>
    <dbReference type="NCBI Taxonomy" id="656366"/>
    <lineage>
        <taxon>Bacteria</taxon>
        <taxon>Bacillati</taxon>
        <taxon>Actinomycetota</taxon>
        <taxon>Actinomycetes</taxon>
        <taxon>Micrococcales</taxon>
        <taxon>Micrococcaceae</taxon>
        <taxon>Arthrobacter</taxon>
    </lineage>
</organism>
<protein>
    <recommendedName>
        <fullName evidence="3">N-acetyltransferase domain-containing protein</fullName>
    </recommendedName>
</protein>
<feature type="domain" description="N-acetyltransferase" evidence="3">
    <location>
        <begin position="3"/>
        <end position="155"/>
    </location>
</feature>
<dbReference type="Gene3D" id="3.40.630.30">
    <property type="match status" value="1"/>
</dbReference>
<keyword evidence="2" id="KW-0012">Acyltransferase</keyword>
<keyword evidence="1" id="KW-0808">Transferase</keyword>
<dbReference type="SUPFAM" id="SSF55729">
    <property type="entry name" value="Acyl-CoA N-acyltransferases (Nat)"/>
    <property type="match status" value="1"/>
</dbReference>
<dbReference type="Pfam" id="PF00583">
    <property type="entry name" value="Acetyltransf_1"/>
    <property type="match status" value="1"/>
</dbReference>
<evidence type="ECO:0000256" key="1">
    <source>
        <dbReference type="ARBA" id="ARBA00022679"/>
    </source>
</evidence>
<accession>A0A0M4QYE4</accession>
<dbReference type="InterPro" id="IPR050680">
    <property type="entry name" value="YpeA/RimI_acetyltransf"/>
</dbReference>
<evidence type="ECO:0000256" key="2">
    <source>
        <dbReference type="ARBA" id="ARBA00023315"/>
    </source>
</evidence>
<evidence type="ECO:0000313" key="5">
    <source>
        <dbReference type="Proteomes" id="UP000062833"/>
    </source>
</evidence>
<dbReference type="InterPro" id="IPR016181">
    <property type="entry name" value="Acyl_CoA_acyltransferase"/>
</dbReference>
<name>A0A0M4QYE4_9MICC</name>
<proteinExistence type="predicted"/>